<dbReference type="InterPro" id="IPR036589">
    <property type="entry name" value="HCY_dom_sf"/>
</dbReference>
<dbReference type="EMBL" id="CM000760">
    <property type="protein sequence ID" value="OQU92986.1"/>
    <property type="molecule type" value="Genomic_DNA"/>
</dbReference>
<dbReference type="Gramene" id="OQU92986">
    <property type="protein sequence ID" value="OQU92986"/>
    <property type="gene ID" value="SORBI_3001G453150"/>
</dbReference>
<organism evidence="3 4">
    <name type="scientific">Sorghum bicolor</name>
    <name type="common">Sorghum</name>
    <name type="synonym">Sorghum vulgare</name>
    <dbReference type="NCBI Taxonomy" id="4558"/>
    <lineage>
        <taxon>Eukaryota</taxon>
        <taxon>Viridiplantae</taxon>
        <taxon>Streptophyta</taxon>
        <taxon>Embryophyta</taxon>
        <taxon>Tracheophyta</taxon>
        <taxon>Spermatophyta</taxon>
        <taxon>Magnoliopsida</taxon>
        <taxon>Liliopsida</taxon>
        <taxon>Poales</taxon>
        <taxon>Poaceae</taxon>
        <taxon>PACMAD clade</taxon>
        <taxon>Panicoideae</taxon>
        <taxon>Andropogonodae</taxon>
        <taxon>Andropogoneae</taxon>
        <taxon>Sorghinae</taxon>
        <taxon>Sorghum</taxon>
    </lineage>
</organism>
<keyword evidence="4" id="KW-1185">Reference proteome</keyword>
<dbReference type="Proteomes" id="UP000000768">
    <property type="component" value="Chromosome 1"/>
</dbReference>
<evidence type="ECO:0000313" key="4">
    <source>
        <dbReference type="Proteomes" id="UP000000768"/>
    </source>
</evidence>
<evidence type="ECO:0000256" key="2">
    <source>
        <dbReference type="ARBA" id="ARBA00022833"/>
    </source>
</evidence>
<keyword evidence="2" id="KW-0862">Zinc</keyword>
<gene>
    <name evidence="3" type="ORF">SORBI_3001G453150</name>
</gene>
<dbReference type="STRING" id="4558.A0A1Z5SB00"/>
<keyword evidence="1" id="KW-0479">Metal-binding</keyword>
<sequence>MGALEELVAKAGGCAVIDGGFATELEALGADINDLLWSAACLITRPHLIKEVNIIALGQRPAARHADAGMHVHSTSITRGQSCASCLLLVHCRLAMQCNPQRMPSDYCVAVRREKANDIFLGGGGSW</sequence>
<dbReference type="AlphaFoldDB" id="A0A1Z5SB00"/>
<dbReference type="InParanoid" id="A0A1Z5SB00"/>
<protein>
    <recommendedName>
        <fullName evidence="5">Hcy-binding domain-containing protein</fullName>
    </recommendedName>
</protein>
<evidence type="ECO:0000313" key="3">
    <source>
        <dbReference type="EMBL" id="OQU92986.1"/>
    </source>
</evidence>
<dbReference type="SUPFAM" id="SSF82282">
    <property type="entry name" value="Homocysteine S-methyltransferase"/>
    <property type="match status" value="1"/>
</dbReference>
<proteinExistence type="predicted"/>
<name>A0A1Z5SB00_SORBI</name>
<dbReference type="PANTHER" id="PTHR46015">
    <property type="entry name" value="ZGC:172121"/>
    <property type="match status" value="1"/>
</dbReference>
<reference evidence="4" key="2">
    <citation type="journal article" date="2018" name="Plant J.">
        <title>The Sorghum bicolor reference genome: improved assembly, gene annotations, a transcriptome atlas, and signatures of genome organization.</title>
        <authorList>
            <person name="McCormick R.F."/>
            <person name="Truong S.K."/>
            <person name="Sreedasyam A."/>
            <person name="Jenkins J."/>
            <person name="Shu S."/>
            <person name="Sims D."/>
            <person name="Kennedy M."/>
            <person name="Amirebrahimi M."/>
            <person name="Weers B.D."/>
            <person name="McKinley B."/>
            <person name="Mattison A."/>
            <person name="Morishige D.T."/>
            <person name="Grimwood J."/>
            <person name="Schmutz J."/>
            <person name="Mullet J.E."/>
        </authorList>
    </citation>
    <scope>NUCLEOTIDE SEQUENCE [LARGE SCALE GENOMIC DNA]</scope>
    <source>
        <strain evidence="4">cv. BTx623</strain>
    </source>
</reference>
<dbReference type="InterPro" id="IPR051486">
    <property type="entry name" value="Hcy_S-methyltransferase"/>
</dbReference>
<dbReference type="PANTHER" id="PTHR46015:SF7">
    <property type="entry name" value="HOMOCYSTEINE S-METHYLTRANSFERASE 1"/>
    <property type="match status" value="1"/>
</dbReference>
<evidence type="ECO:0008006" key="5">
    <source>
        <dbReference type="Google" id="ProtNLM"/>
    </source>
</evidence>
<dbReference type="Gene3D" id="3.20.20.330">
    <property type="entry name" value="Homocysteine-binding-like domain"/>
    <property type="match status" value="1"/>
</dbReference>
<dbReference type="GO" id="GO:0046872">
    <property type="term" value="F:metal ion binding"/>
    <property type="evidence" value="ECO:0007669"/>
    <property type="project" value="UniProtKB-KW"/>
</dbReference>
<accession>A0A1Z5SB00</accession>
<dbReference type="eggNOG" id="KOG1579">
    <property type="taxonomic scope" value="Eukaryota"/>
</dbReference>
<reference evidence="3 4" key="1">
    <citation type="journal article" date="2009" name="Nature">
        <title>The Sorghum bicolor genome and the diversification of grasses.</title>
        <authorList>
            <person name="Paterson A.H."/>
            <person name="Bowers J.E."/>
            <person name="Bruggmann R."/>
            <person name="Dubchak I."/>
            <person name="Grimwood J."/>
            <person name="Gundlach H."/>
            <person name="Haberer G."/>
            <person name="Hellsten U."/>
            <person name="Mitros T."/>
            <person name="Poliakov A."/>
            <person name="Schmutz J."/>
            <person name="Spannagl M."/>
            <person name="Tang H."/>
            <person name="Wang X."/>
            <person name="Wicker T."/>
            <person name="Bharti A.K."/>
            <person name="Chapman J."/>
            <person name="Feltus F.A."/>
            <person name="Gowik U."/>
            <person name="Grigoriev I.V."/>
            <person name="Lyons E."/>
            <person name="Maher C.A."/>
            <person name="Martis M."/>
            <person name="Narechania A."/>
            <person name="Otillar R.P."/>
            <person name="Penning B.W."/>
            <person name="Salamov A.A."/>
            <person name="Wang Y."/>
            <person name="Zhang L."/>
            <person name="Carpita N.C."/>
            <person name="Freeling M."/>
            <person name="Gingle A.R."/>
            <person name="Hash C.T."/>
            <person name="Keller B."/>
            <person name="Klein P."/>
            <person name="Kresovich S."/>
            <person name="McCann M.C."/>
            <person name="Ming R."/>
            <person name="Peterson D.G."/>
            <person name="Mehboob-ur-Rahman"/>
            <person name="Ware D."/>
            <person name="Westhoff P."/>
            <person name="Mayer K.F."/>
            <person name="Messing J."/>
            <person name="Rokhsar D.S."/>
        </authorList>
    </citation>
    <scope>NUCLEOTIDE SEQUENCE [LARGE SCALE GENOMIC DNA]</scope>
    <source>
        <strain evidence="4">cv. BTx623</strain>
    </source>
</reference>
<dbReference type="GO" id="GO:0008168">
    <property type="term" value="F:methyltransferase activity"/>
    <property type="evidence" value="ECO:0007669"/>
    <property type="project" value="UniProtKB-ARBA"/>
</dbReference>
<evidence type="ECO:0000256" key="1">
    <source>
        <dbReference type="ARBA" id="ARBA00022723"/>
    </source>
</evidence>